<keyword evidence="4" id="KW-1185">Reference proteome</keyword>
<gene>
    <name evidence="3" type="ORF">ESP70_016930</name>
</gene>
<dbReference type="RefSeq" id="WP_149690470.1">
    <property type="nucleotide sequence ID" value="NZ_SDPQ02000003.1"/>
</dbReference>
<dbReference type="Proteomes" id="UP000380867">
    <property type="component" value="Unassembled WGS sequence"/>
</dbReference>
<organism evidence="3 4">
    <name type="scientific">Aeromicrobium ginsengisoli</name>
    <dbReference type="NCBI Taxonomy" id="363867"/>
    <lineage>
        <taxon>Bacteria</taxon>
        <taxon>Bacillati</taxon>
        <taxon>Actinomycetota</taxon>
        <taxon>Actinomycetes</taxon>
        <taxon>Propionibacteriales</taxon>
        <taxon>Nocardioidaceae</taxon>
        <taxon>Aeromicrobium</taxon>
    </lineage>
</organism>
<feature type="transmembrane region" description="Helical" evidence="2">
    <location>
        <begin position="6"/>
        <end position="24"/>
    </location>
</feature>
<keyword evidence="2" id="KW-0472">Membrane</keyword>
<dbReference type="AlphaFoldDB" id="A0A5M4FD30"/>
<name>A0A5M4FD30_9ACTN</name>
<evidence type="ECO:0000256" key="1">
    <source>
        <dbReference type="SAM" id="MobiDB-lite"/>
    </source>
</evidence>
<reference evidence="3" key="1">
    <citation type="submission" date="2019-09" db="EMBL/GenBank/DDBJ databases">
        <authorList>
            <person name="Li J."/>
        </authorList>
    </citation>
    <scope>NUCLEOTIDE SEQUENCE [LARGE SCALE GENOMIC DNA]</scope>
    <source>
        <strain evidence="3">JCM 14732</strain>
    </source>
</reference>
<proteinExistence type="predicted"/>
<evidence type="ECO:0000256" key="2">
    <source>
        <dbReference type="SAM" id="Phobius"/>
    </source>
</evidence>
<accession>A0A5M4FD30</accession>
<feature type="region of interest" description="Disordered" evidence="1">
    <location>
        <begin position="37"/>
        <end position="59"/>
    </location>
</feature>
<evidence type="ECO:0000313" key="4">
    <source>
        <dbReference type="Proteomes" id="UP000380867"/>
    </source>
</evidence>
<keyword evidence="2" id="KW-1133">Transmembrane helix</keyword>
<comment type="caution">
    <text evidence="3">The sequence shown here is derived from an EMBL/GenBank/DDBJ whole genome shotgun (WGS) entry which is preliminary data.</text>
</comment>
<sequence length="59" mass="6653">MVVLVWVIVGVVFVNAVFAVFLVLRFRAEGKRAADARHRREEAAHWVGTTRGSSHRHLA</sequence>
<evidence type="ECO:0000313" key="3">
    <source>
        <dbReference type="EMBL" id="KAA1395820.1"/>
    </source>
</evidence>
<dbReference type="EMBL" id="SDPQ02000003">
    <property type="protein sequence ID" value="KAA1395820.1"/>
    <property type="molecule type" value="Genomic_DNA"/>
</dbReference>
<protein>
    <submittedName>
        <fullName evidence="3">Uncharacterized protein</fullName>
    </submittedName>
</protein>
<keyword evidence="2" id="KW-0812">Transmembrane</keyword>